<keyword evidence="5" id="KW-0546">Nucleotide metabolism</keyword>
<reference evidence="7 8" key="1">
    <citation type="journal article" date="2024" name="Nat. Commun.">
        <title>Phylogenomics reveals the evolutionary origins of lichenization in chlorophyte algae.</title>
        <authorList>
            <person name="Puginier C."/>
            <person name="Libourel C."/>
            <person name="Otte J."/>
            <person name="Skaloud P."/>
            <person name="Haon M."/>
            <person name="Grisel S."/>
            <person name="Petersen M."/>
            <person name="Berrin J.G."/>
            <person name="Delaux P.M."/>
            <person name="Dal Grande F."/>
            <person name="Keller J."/>
        </authorList>
    </citation>
    <scope>NUCLEOTIDE SEQUENCE [LARGE SCALE GENOMIC DNA]</scope>
    <source>
        <strain evidence="7 8">SAG 2043</strain>
    </source>
</reference>
<feature type="domain" description="Adenosine deaminase" evidence="6">
    <location>
        <begin position="2"/>
        <end position="320"/>
    </location>
</feature>
<dbReference type="SUPFAM" id="SSF51556">
    <property type="entry name" value="Metallo-dependent hydrolases"/>
    <property type="match status" value="1"/>
</dbReference>
<proteinExistence type="inferred from homology"/>
<evidence type="ECO:0000259" key="6">
    <source>
        <dbReference type="Pfam" id="PF00962"/>
    </source>
</evidence>
<evidence type="ECO:0000256" key="1">
    <source>
        <dbReference type="ARBA" id="ARBA00001947"/>
    </source>
</evidence>
<dbReference type="NCBIfam" id="TIGR01430">
    <property type="entry name" value="aden_deam"/>
    <property type="match status" value="1"/>
</dbReference>
<evidence type="ECO:0000256" key="4">
    <source>
        <dbReference type="ARBA" id="ARBA00022833"/>
    </source>
</evidence>
<dbReference type="GO" id="GO:0043103">
    <property type="term" value="P:hypoxanthine salvage"/>
    <property type="evidence" value="ECO:0007669"/>
    <property type="project" value="TreeGrafter"/>
</dbReference>
<dbReference type="Pfam" id="PF00962">
    <property type="entry name" value="A_deaminase"/>
    <property type="match status" value="1"/>
</dbReference>
<evidence type="ECO:0000256" key="2">
    <source>
        <dbReference type="ARBA" id="ARBA00022723"/>
    </source>
</evidence>
<accession>A0AAW1PHG0</accession>
<evidence type="ECO:0000256" key="3">
    <source>
        <dbReference type="ARBA" id="ARBA00022801"/>
    </source>
</evidence>
<sequence>MEGCLEPNQVIAIATRNGLLDRLPFKTVAEAQAAFDYQDLQEFLDLRDATCSVLVEEQDFYEVTIAYLRKMREQNVVHVEMFFDPQVHTLRNVKFSTFMLGMRRALQEALTEFQITVKLIMCFMTELGPDAAVQTLEEALPYREDIAGVGLARGIPGWQGKRFPHSAFGEVFERCRREGFRATAHAGEEGPPSELWECINVLKVERIDHGVHCLDDPELIHHLEQSQLPLTVCPLSNLKLKVYHGTLIEKMRQLVLQTRVNVTVNSDDPPFFGAYLNENFLFWAEQLPLSHKRIYQLVRSSVQASFLEPGAKVELLARLASCYADSTAGVPLSRVLSDSPPK</sequence>
<keyword evidence="3" id="KW-0378">Hydrolase</keyword>
<keyword evidence="2" id="KW-0479">Metal-binding</keyword>
<dbReference type="GO" id="GO:0009117">
    <property type="term" value="P:nucleotide metabolic process"/>
    <property type="evidence" value="ECO:0007669"/>
    <property type="project" value="UniProtKB-KW"/>
</dbReference>
<keyword evidence="4" id="KW-0862">Zinc</keyword>
<dbReference type="PANTHER" id="PTHR43114">
    <property type="entry name" value="ADENINE DEAMINASE"/>
    <property type="match status" value="1"/>
</dbReference>
<dbReference type="AlphaFoldDB" id="A0AAW1PHG0"/>
<comment type="caution">
    <text evidence="7">The sequence shown here is derived from an EMBL/GenBank/DDBJ whole genome shotgun (WGS) entry which is preliminary data.</text>
</comment>
<dbReference type="PANTHER" id="PTHR43114:SF6">
    <property type="entry name" value="ADENINE DEAMINASE"/>
    <property type="match status" value="1"/>
</dbReference>
<keyword evidence="8" id="KW-1185">Reference proteome</keyword>
<dbReference type="EMBL" id="JALJOR010000012">
    <property type="protein sequence ID" value="KAK9807709.1"/>
    <property type="molecule type" value="Genomic_DNA"/>
</dbReference>
<dbReference type="Gene3D" id="3.20.20.140">
    <property type="entry name" value="Metal-dependent hydrolases"/>
    <property type="match status" value="1"/>
</dbReference>
<evidence type="ECO:0000256" key="5">
    <source>
        <dbReference type="ARBA" id="ARBA00023080"/>
    </source>
</evidence>
<evidence type="ECO:0000313" key="7">
    <source>
        <dbReference type="EMBL" id="KAK9807709.1"/>
    </source>
</evidence>
<organism evidence="7 8">
    <name type="scientific">[Myrmecia] bisecta</name>
    <dbReference type="NCBI Taxonomy" id="41462"/>
    <lineage>
        <taxon>Eukaryota</taxon>
        <taxon>Viridiplantae</taxon>
        <taxon>Chlorophyta</taxon>
        <taxon>core chlorophytes</taxon>
        <taxon>Trebouxiophyceae</taxon>
        <taxon>Trebouxiales</taxon>
        <taxon>Trebouxiaceae</taxon>
        <taxon>Myrmecia</taxon>
    </lineage>
</organism>
<dbReference type="GO" id="GO:0046872">
    <property type="term" value="F:metal ion binding"/>
    <property type="evidence" value="ECO:0007669"/>
    <property type="project" value="UniProtKB-KW"/>
</dbReference>
<name>A0AAW1PHG0_9CHLO</name>
<dbReference type="HAMAP" id="MF_01962">
    <property type="entry name" value="Adenine_deaminase"/>
    <property type="match status" value="1"/>
</dbReference>
<dbReference type="InterPro" id="IPR032466">
    <property type="entry name" value="Metal_Hydrolase"/>
</dbReference>
<dbReference type="GO" id="GO:0006146">
    <property type="term" value="P:adenine catabolic process"/>
    <property type="evidence" value="ECO:0007669"/>
    <property type="project" value="InterPro"/>
</dbReference>
<dbReference type="InterPro" id="IPR028892">
    <property type="entry name" value="ADE"/>
</dbReference>
<evidence type="ECO:0000313" key="8">
    <source>
        <dbReference type="Proteomes" id="UP001489004"/>
    </source>
</evidence>
<gene>
    <name evidence="7" type="ORF">WJX72_006797</name>
</gene>
<dbReference type="InterPro" id="IPR001365">
    <property type="entry name" value="A_deaminase_dom"/>
</dbReference>
<comment type="cofactor">
    <cofactor evidence="1">
        <name>Zn(2+)</name>
        <dbReference type="ChEBI" id="CHEBI:29105"/>
    </cofactor>
</comment>
<dbReference type="GO" id="GO:0005829">
    <property type="term" value="C:cytosol"/>
    <property type="evidence" value="ECO:0007669"/>
    <property type="project" value="TreeGrafter"/>
</dbReference>
<dbReference type="GO" id="GO:0000034">
    <property type="term" value="F:adenine deaminase activity"/>
    <property type="evidence" value="ECO:0007669"/>
    <property type="project" value="InterPro"/>
</dbReference>
<dbReference type="InterPro" id="IPR006330">
    <property type="entry name" value="Ado/ade_deaminase"/>
</dbReference>
<dbReference type="Proteomes" id="UP001489004">
    <property type="component" value="Unassembled WGS sequence"/>
</dbReference>
<protein>
    <recommendedName>
        <fullName evidence="6">Adenosine deaminase domain-containing protein</fullName>
    </recommendedName>
</protein>